<feature type="transmembrane region" description="Helical" evidence="1">
    <location>
        <begin position="12"/>
        <end position="34"/>
    </location>
</feature>
<dbReference type="AlphaFoldDB" id="A0A2T4JE31"/>
<dbReference type="Pfam" id="PF11003">
    <property type="entry name" value="DUF2842"/>
    <property type="match status" value="1"/>
</dbReference>
<accession>A0A2T4JE31</accession>
<keyword evidence="1" id="KW-0812">Transmembrane</keyword>
<dbReference type="EMBL" id="PZKE01000002">
    <property type="protein sequence ID" value="PTE16078.1"/>
    <property type="molecule type" value="Genomic_DNA"/>
</dbReference>
<proteinExistence type="predicted"/>
<evidence type="ECO:0000256" key="1">
    <source>
        <dbReference type="SAM" id="Phobius"/>
    </source>
</evidence>
<evidence type="ECO:0000313" key="2">
    <source>
        <dbReference type="EMBL" id="PTE16078.1"/>
    </source>
</evidence>
<dbReference type="InterPro" id="IPR021265">
    <property type="entry name" value="DUF2842"/>
</dbReference>
<dbReference type="Proteomes" id="UP000241362">
    <property type="component" value="Unassembled WGS sequence"/>
</dbReference>
<gene>
    <name evidence="2" type="ORF">C5F44_03370</name>
</gene>
<keyword evidence="1" id="KW-1133">Transmembrane helix</keyword>
<name>A0A2T4JE31_FUSBL</name>
<sequence length="87" mass="9402">MALSHAARKRLSLLILVIGMPLYVVVAVSVVNWADARWGRLPFLAEMAVYIVLGLLWALPFRSLFRGVGQADPNAETDQAEGPGPSA</sequence>
<keyword evidence="3" id="KW-1185">Reference proteome</keyword>
<feature type="transmembrane region" description="Helical" evidence="1">
    <location>
        <begin position="40"/>
        <end position="59"/>
    </location>
</feature>
<dbReference type="RefSeq" id="WP_107672087.1">
    <property type="nucleotide sequence ID" value="NZ_PZKE01000002.1"/>
</dbReference>
<protein>
    <submittedName>
        <fullName evidence="2">DUF2842 domain-containing protein</fullName>
    </submittedName>
</protein>
<organism evidence="2 3">
    <name type="scientific">Fuscovulum blasticum DSM 2131</name>
    <dbReference type="NCBI Taxonomy" id="1188250"/>
    <lineage>
        <taxon>Bacteria</taxon>
        <taxon>Pseudomonadati</taxon>
        <taxon>Pseudomonadota</taxon>
        <taxon>Alphaproteobacteria</taxon>
        <taxon>Rhodobacterales</taxon>
        <taxon>Paracoccaceae</taxon>
        <taxon>Pseudogemmobacter</taxon>
    </lineage>
</organism>
<evidence type="ECO:0000313" key="3">
    <source>
        <dbReference type="Proteomes" id="UP000241362"/>
    </source>
</evidence>
<comment type="caution">
    <text evidence="2">The sequence shown here is derived from an EMBL/GenBank/DDBJ whole genome shotgun (WGS) entry which is preliminary data.</text>
</comment>
<keyword evidence="1" id="KW-0472">Membrane</keyword>
<reference evidence="2 3" key="1">
    <citation type="submission" date="2018-03" db="EMBL/GenBank/DDBJ databases">
        <title>Rhodobacter blasticus.</title>
        <authorList>
            <person name="Meyer T.E."/>
            <person name="Miller S."/>
            <person name="Lodha T."/>
            <person name="Gandham S."/>
            <person name="Chintalapati S."/>
            <person name="Chintalapati V.R."/>
        </authorList>
    </citation>
    <scope>NUCLEOTIDE SEQUENCE [LARGE SCALE GENOMIC DNA]</scope>
    <source>
        <strain evidence="2 3">DSM 2131</strain>
    </source>
</reference>